<sequence length="433" mass="43581">MTDAISAALASPLTRHSSGHERNALANDDQPDFGQALASPHKGDPKSKGHAADHDAPRPKGLNKLAERLAARNALAETEGDTPRTGKTAEGETPELSEPQQPDTTAQEVKAEKTDEPALPLVLALSELRKAGAQPAKAGTADTTDVEAADAGKQPDAPGEVAETELAALVASGKSARSAATGSAPQAAAPATTPAVASASDAQQKSQPGVPEAGAAGDTAASADKQARPTPVRQAEQPAVGNIVTVMSEQSIPAPAGNGATGTAGALALDIASGAPRHVAAASSVQQLQNSSASTPGAQVLKIQLRPVELGMVTANLHLVGEQLSVEIEVENAEAYNRLSSDRDAINSALRGLGFDVDRVTILQPQSTTARGDGGPSSGFASRDQASAQSDGSGGEGANSGNGRQSGRAANDDGNSRNISSSNADRPGSSRYI</sequence>
<evidence type="ECO:0000313" key="3">
    <source>
        <dbReference type="EMBL" id="SUU88661.1"/>
    </source>
</evidence>
<feature type="region of interest" description="Disordered" evidence="1">
    <location>
        <begin position="365"/>
        <end position="433"/>
    </location>
</feature>
<feature type="compositionally biased region" description="Low complexity" evidence="1">
    <location>
        <begin position="213"/>
        <end position="224"/>
    </location>
</feature>
<dbReference type="InterPro" id="IPR038610">
    <property type="entry name" value="FliK-like_C_sf"/>
</dbReference>
<dbReference type="InterPro" id="IPR021136">
    <property type="entry name" value="Flagellar_hook_control-like_C"/>
</dbReference>
<gene>
    <name evidence="3" type="ORF">NCTC10684_01889</name>
</gene>
<evidence type="ECO:0000313" key="4">
    <source>
        <dbReference type="Proteomes" id="UP000254701"/>
    </source>
</evidence>
<dbReference type="Pfam" id="PF02120">
    <property type="entry name" value="Flg_hook"/>
    <property type="match status" value="1"/>
</dbReference>
<proteinExistence type="predicted"/>
<evidence type="ECO:0000259" key="2">
    <source>
        <dbReference type="Pfam" id="PF02120"/>
    </source>
</evidence>
<keyword evidence="3" id="KW-0282">Flagellum</keyword>
<dbReference type="RefSeq" id="WP_115730960.1">
    <property type="nucleotide sequence ID" value="NZ_BAAAVY010000008.1"/>
</dbReference>
<dbReference type="Gene3D" id="3.30.750.140">
    <property type="match status" value="1"/>
</dbReference>
<reference evidence="3 4" key="1">
    <citation type="submission" date="2018-06" db="EMBL/GenBank/DDBJ databases">
        <authorList>
            <consortium name="Pathogen Informatics"/>
            <person name="Doyle S."/>
        </authorList>
    </citation>
    <scope>NUCLEOTIDE SEQUENCE [LARGE SCALE GENOMIC DNA]</scope>
    <source>
        <strain evidence="3 4">NCTC10684</strain>
    </source>
</reference>
<keyword evidence="3" id="KW-0969">Cilium</keyword>
<keyword evidence="3" id="KW-0966">Cell projection</keyword>
<protein>
    <submittedName>
        <fullName evidence="3">Flagellar hook-length control protein FliK</fullName>
    </submittedName>
</protein>
<feature type="compositionally biased region" description="Polar residues" evidence="1">
    <location>
        <begin position="98"/>
        <end position="107"/>
    </location>
</feature>
<dbReference type="AlphaFoldDB" id="A0A380WIE4"/>
<feature type="compositionally biased region" description="Basic and acidic residues" evidence="1">
    <location>
        <begin position="81"/>
        <end position="90"/>
    </location>
</feature>
<feature type="region of interest" description="Disordered" evidence="1">
    <location>
        <begin position="131"/>
        <end position="238"/>
    </location>
</feature>
<dbReference type="OrthoDB" id="8117459at2"/>
<dbReference type="Proteomes" id="UP000254701">
    <property type="component" value="Unassembled WGS sequence"/>
</dbReference>
<feature type="domain" description="Flagellar hook-length control protein-like C-terminal" evidence="2">
    <location>
        <begin position="292"/>
        <end position="367"/>
    </location>
</feature>
<accession>A0A380WIE4</accession>
<organism evidence="3 4">
    <name type="scientific">Aminobacter aminovorans</name>
    <name type="common">Chelatobacter heintzii</name>
    <dbReference type="NCBI Taxonomy" id="83263"/>
    <lineage>
        <taxon>Bacteria</taxon>
        <taxon>Pseudomonadati</taxon>
        <taxon>Pseudomonadota</taxon>
        <taxon>Alphaproteobacteria</taxon>
        <taxon>Hyphomicrobiales</taxon>
        <taxon>Phyllobacteriaceae</taxon>
        <taxon>Aminobacter</taxon>
    </lineage>
</organism>
<evidence type="ECO:0000256" key="1">
    <source>
        <dbReference type="SAM" id="MobiDB-lite"/>
    </source>
</evidence>
<feature type="compositionally biased region" description="Basic and acidic residues" evidence="1">
    <location>
        <begin position="41"/>
        <end position="58"/>
    </location>
</feature>
<feature type="compositionally biased region" description="Low complexity" evidence="1">
    <location>
        <begin position="160"/>
        <end position="202"/>
    </location>
</feature>
<feature type="region of interest" description="Disordered" evidence="1">
    <location>
        <begin position="1"/>
        <end position="118"/>
    </location>
</feature>
<dbReference type="EMBL" id="UFSM01000001">
    <property type="protein sequence ID" value="SUU88661.1"/>
    <property type="molecule type" value="Genomic_DNA"/>
</dbReference>
<name>A0A380WIE4_AMIAI</name>